<proteinExistence type="predicted"/>
<keyword evidence="1" id="KW-0418">Kinase</keyword>
<sequence>MLLKIREWRNKIFHRILFTYSVIILLCMFLLFSLLSQYYTEVVVQRELDANTRILERVETYFNRKHDYVDSVFKELYFKTDLIEDISFALQHDYNQYLSYRLDRYSESSSFVPSDLETFIENYFSQDSDVNAVSINSDATLSEYLYIFNHYRWSQSVNQVSEINLDKDFLISERKSSGLVNDISQRSIQNSYHVTKKLNDPGTLKKLGDISIYYSFEGLENLLHLRQQQLKGTVLIYNNLGDLLYPSKAASIEKEGSKPDFQTILKKTRIKGETYYVNTLADERSQLMIVGLIPEKEIQGVTLVHRTMLLITILLTAAAILLTYIAMRKYSKRIQVIEHSMSEVQKGNLDVRIQDVHQKDELSMISTSFNQMAEDLNRYIDQMFISEIKQKEAEMKALQSQINPHFLYNTLEAIRMKAIADGSKTTSTMIYYLAQLFRYSLKDSEAVTVQDEIEHVKQYLQLFQVRYPERLHVHYDIEEQVLNYEILKFMLQPIVENYVIHGLKKHESTNHLYIGVHRKQTQLIIMIRDNGRGIAPDRLADIQKRLKEEHETFESIGLSNVLQRIRLRFGDEYGLIIDSTVDAGTEVQISMPIIGGNEQDV</sequence>
<protein>
    <submittedName>
        <fullName evidence="1">Sensor histidine kinase</fullName>
        <ecNumber evidence="1">2.7.13.3</ecNumber>
    </submittedName>
</protein>
<gene>
    <name evidence="1" type="ORF">QLQ22_05290</name>
</gene>
<dbReference type="EMBL" id="CP126116">
    <property type="protein sequence ID" value="WHZ58758.1"/>
    <property type="molecule type" value="Genomic_DNA"/>
</dbReference>
<dbReference type="EC" id="2.7.13.3" evidence="1"/>
<evidence type="ECO:0000313" key="1">
    <source>
        <dbReference type="EMBL" id="WHZ58758.1"/>
    </source>
</evidence>
<organism evidence="1 2">
    <name type="scientific">Metabacillus hrfriensis</name>
    <dbReference type="NCBI Taxonomy" id="3048891"/>
    <lineage>
        <taxon>Bacteria</taxon>
        <taxon>Bacillati</taxon>
        <taxon>Bacillota</taxon>
        <taxon>Bacilli</taxon>
        <taxon>Bacillales</taxon>
        <taxon>Bacillaceae</taxon>
        <taxon>Metabacillus</taxon>
    </lineage>
</organism>
<accession>A0ACD4RE87</accession>
<keyword evidence="1" id="KW-0808">Transferase</keyword>
<keyword evidence="2" id="KW-1185">Reference proteome</keyword>
<dbReference type="Proteomes" id="UP001226091">
    <property type="component" value="Chromosome"/>
</dbReference>
<reference evidence="2" key="1">
    <citation type="journal article" date="2025" name="Aquaculture">
        <title>Assessment of the bioflocculant production and safety properties of Metabacillus hrfriensis sp. nov. based on phenotypic and whole-genome sequencing analysis.</title>
        <authorList>
            <person name="Zhang R."/>
            <person name="Zhao Z."/>
            <person name="Luo L."/>
            <person name="Wang S."/>
            <person name="Guo K."/>
            <person name="Xu W."/>
        </authorList>
    </citation>
    <scope>NUCLEOTIDE SEQUENCE [LARGE SCALE GENOMIC DNA]</scope>
    <source>
        <strain evidence="2">CT-WN-B3</strain>
    </source>
</reference>
<evidence type="ECO:0000313" key="2">
    <source>
        <dbReference type="Proteomes" id="UP001226091"/>
    </source>
</evidence>
<name>A0ACD4RE87_9BACI</name>